<reference evidence="10" key="2">
    <citation type="submission" date="2025-09" db="UniProtKB">
        <authorList>
            <consortium name="Ensembl"/>
        </authorList>
    </citation>
    <scope>IDENTIFICATION</scope>
</reference>
<evidence type="ECO:0000256" key="1">
    <source>
        <dbReference type="ARBA" id="ARBA00004498"/>
    </source>
</evidence>
<name>A0A8C7HFC7_ONCKI</name>
<dbReference type="GO" id="GO:0005614">
    <property type="term" value="C:interstitial matrix"/>
    <property type="evidence" value="ECO:0007669"/>
    <property type="project" value="TreeGrafter"/>
</dbReference>
<dbReference type="InterPro" id="IPR050525">
    <property type="entry name" value="ECM_Assembly_Org"/>
</dbReference>
<keyword evidence="4" id="KW-0677">Repeat</keyword>
<dbReference type="InterPro" id="IPR036465">
    <property type="entry name" value="vWFA_dom_sf"/>
</dbReference>
<dbReference type="InterPro" id="IPR003961">
    <property type="entry name" value="FN3_dom"/>
</dbReference>
<evidence type="ECO:0000313" key="10">
    <source>
        <dbReference type="Ensembl" id="ENSOKIP00005055762.1"/>
    </source>
</evidence>
<dbReference type="FunFam" id="2.60.40.10:FF:000234">
    <property type="entry name" value="Collagen, type XII, alpha 1"/>
    <property type="match status" value="1"/>
</dbReference>
<feature type="domain" description="Fibronectin type-III" evidence="9">
    <location>
        <begin position="387"/>
        <end position="478"/>
    </location>
</feature>
<dbReference type="PANTHER" id="PTHR24020:SF15">
    <property type="entry name" value="COLLAGEN ALPHA-1(XIV) CHAIN"/>
    <property type="match status" value="1"/>
</dbReference>
<protein>
    <recommendedName>
        <fullName evidence="12">Collagen alpha-1(XIV) chain</fullName>
    </recommendedName>
</protein>
<dbReference type="InterPro" id="IPR036116">
    <property type="entry name" value="FN3_sf"/>
</dbReference>
<reference evidence="10" key="1">
    <citation type="submission" date="2025-08" db="UniProtKB">
        <authorList>
            <consortium name="Ensembl"/>
        </authorList>
    </citation>
    <scope>IDENTIFICATION</scope>
</reference>
<keyword evidence="3" id="KW-0272">Extracellular matrix</keyword>
<dbReference type="Gene3D" id="2.60.40.10">
    <property type="entry name" value="Immunoglobulins"/>
    <property type="match status" value="3"/>
</dbReference>
<dbReference type="InterPro" id="IPR013783">
    <property type="entry name" value="Ig-like_fold"/>
</dbReference>
<dbReference type="SUPFAM" id="SSF53300">
    <property type="entry name" value="vWA-like"/>
    <property type="match status" value="1"/>
</dbReference>
<dbReference type="GO" id="GO:0005581">
    <property type="term" value="C:collagen trimer"/>
    <property type="evidence" value="ECO:0007669"/>
    <property type="project" value="UniProtKB-KW"/>
</dbReference>
<dbReference type="FunFam" id="2.60.40.10:FF:000480">
    <property type="entry name" value="Collagen, type XII, alpha 1"/>
    <property type="match status" value="1"/>
</dbReference>
<feature type="region of interest" description="Disordered" evidence="7">
    <location>
        <begin position="519"/>
        <end position="698"/>
    </location>
</feature>
<accession>A0A8C7HFC7</accession>
<dbReference type="Ensembl" id="ENSOKIT00005059190.1">
    <property type="protein sequence ID" value="ENSOKIP00005055762.1"/>
    <property type="gene ID" value="ENSOKIG00005023788.1"/>
</dbReference>
<dbReference type="Pfam" id="PF00041">
    <property type="entry name" value="fn3"/>
    <property type="match status" value="3"/>
</dbReference>
<dbReference type="CDD" id="cd00063">
    <property type="entry name" value="FN3"/>
    <property type="match status" value="3"/>
</dbReference>
<evidence type="ECO:0000313" key="11">
    <source>
        <dbReference type="Proteomes" id="UP000694557"/>
    </source>
</evidence>
<keyword evidence="2" id="KW-0964">Secreted</keyword>
<dbReference type="CDD" id="cd01482">
    <property type="entry name" value="vWA_collagen_alphaI-XII-like"/>
    <property type="match status" value="1"/>
</dbReference>
<dbReference type="SMART" id="SM00060">
    <property type="entry name" value="FN3"/>
    <property type="match status" value="3"/>
</dbReference>
<evidence type="ECO:0000256" key="5">
    <source>
        <dbReference type="ARBA" id="ARBA00023119"/>
    </source>
</evidence>
<sequence>IVLYQNVLSLWTSVQFPAPRRLRFKVLGTSKLHVSWKEPKGNVDGYRVLYQSEPGKSSNHLSMPLVDVRILLYIVQNSRKERREKTDPFVCTTQAIADIVILVDGSWSIGRLNFRLVRMFLENLVSAFSVGIDQTRIGLAQYSGDPRIEWHLNAFTTKDAVLDAVKNLPYKGGNTLTGLALTYILENSFKPESGSRSGVPKVGILITDGKSQDDVIPPAQSLRDAGIELFAIGVKNADENELRAIASEPDNTHVYNVADFSVMSSIIEGLTQIVCERVEEQDKEIKESTGQETQGAPQDLVTSEVTARSFRVSWSHAPGSVEKYRVVFYPATQGGRPEEAVVDGTENSVVLRYLNSLTEYQLAVFAVYTSSASEALRGSETTLALPMVNGLELYDVTHNTMRARWSGVQGISGYMVLYAPLTNDQASDEKEMKVSDAVTDLQLEDLTPATEYTVTVYAMYGEEASDPMSSQQTTCKCPLKLTVKYSTIQIKDRYTVGLPEDRYTEGLPEDRYTVGLPEDRYTVGLPDDRNTEGLPEDRYTEGLPEDRYTEGLPEDRYTVGLPEDRYTEGLPEDRYTEGLPEDRYNEGLPEDRYTVGLPEDRYTEGLPEDRYTEGLPEDRYTEGLPEDRYTEGLPEDRYTEGLPEDRYTVGLPEDRYTEGLPEDRYTEGLPEDRYTEGLPEDRYTEGLPEDRYTEGLPEDRYTEGLPVFRSCSCIARSVC</sequence>
<dbReference type="PRINTS" id="PR00453">
    <property type="entry name" value="VWFADOMAIN"/>
</dbReference>
<evidence type="ECO:0000259" key="8">
    <source>
        <dbReference type="PROSITE" id="PS50234"/>
    </source>
</evidence>
<evidence type="ECO:0008006" key="12">
    <source>
        <dbReference type="Google" id="ProtNLM"/>
    </source>
</evidence>
<evidence type="ECO:0000256" key="3">
    <source>
        <dbReference type="ARBA" id="ARBA00022530"/>
    </source>
</evidence>
<feature type="domain" description="VWFA" evidence="8">
    <location>
        <begin position="98"/>
        <end position="270"/>
    </location>
</feature>
<evidence type="ECO:0000256" key="2">
    <source>
        <dbReference type="ARBA" id="ARBA00022525"/>
    </source>
</evidence>
<organism evidence="10 11">
    <name type="scientific">Oncorhynchus kisutch</name>
    <name type="common">Coho salmon</name>
    <name type="synonym">Salmo kisutch</name>
    <dbReference type="NCBI Taxonomy" id="8019"/>
    <lineage>
        <taxon>Eukaryota</taxon>
        <taxon>Metazoa</taxon>
        <taxon>Chordata</taxon>
        <taxon>Craniata</taxon>
        <taxon>Vertebrata</taxon>
        <taxon>Euteleostomi</taxon>
        <taxon>Actinopterygii</taxon>
        <taxon>Neopterygii</taxon>
        <taxon>Teleostei</taxon>
        <taxon>Protacanthopterygii</taxon>
        <taxon>Salmoniformes</taxon>
        <taxon>Salmonidae</taxon>
        <taxon>Salmoninae</taxon>
        <taxon>Oncorhynchus</taxon>
    </lineage>
</organism>
<dbReference type="FunFam" id="3.40.50.410:FF:000001">
    <property type="entry name" value="Collagen, type XII, alpha 1"/>
    <property type="match status" value="1"/>
</dbReference>
<evidence type="ECO:0000259" key="9">
    <source>
        <dbReference type="PROSITE" id="PS50853"/>
    </source>
</evidence>
<dbReference type="PANTHER" id="PTHR24020">
    <property type="entry name" value="COLLAGEN ALPHA"/>
    <property type="match status" value="1"/>
</dbReference>
<dbReference type="Gene3D" id="3.40.50.410">
    <property type="entry name" value="von Willebrand factor, type A domain"/>
    <property type="match status" value="1"/>
</dbReference>
<dbReference type="SUPFAM" id="SSF49265">
    <property type="entry name" value="Fibronectin type III"/>
    <property type="match status" value="3"/>
</dbReference>
<dbReference type="Proteomes" id="UP000694557">
    <property type="component" value="Unassembled WGS sequence"/>
</dbReference>
<keyword evidence="6" id="KW-0325">Glycoprotein</keyword>
<dbReference type="Pfam" id="PF00092">
    <property type="entry name" value="VWA"/>
    <property type="match status" value="1"/>
</dbReference>
<feature type="domain" description="Fibronectin type-III" evidence="9">
    <location>
        <begin position="296"/>
        <end position="386"/>
    </location>
</feature>
<dbReference type="PROSITE" id="PS50234">
    <property type="entry name" value="VWFA"/>
    <property type="match status" value="1"/>
</dbReference>
<dbReference type="PROSITE" id="PS50853">
    <property type="entry name" value="FN3"/>
    <property type="match status" value="2"/>
</dbReference>
<keyword evidence="11" id="KW-1185">Reference proteome</keyword>
<proteinExistence type="predicted"/>
<dbReference type="SMART" id="SM00327">
    <property type="entry name" value="VWA"/>
    <property type="match status" value="1"/>
</dbReference>
<keyword evidence="5" id="KW-0176">Collagen</keyword>
<evidence type="ECO:0000256" key="4">
    <source>
        <dbReference type="ARBA" id="ARBA00022737"/>
    </source>
</evidence>
<comment type="subcellular location">
    <subcellularLocation>
        <location evidence="1">Secreted</location>
        <location evidence="1">Extracellular space</location>
        <location evidence="1">Extracellular matrix</location>
    </subcellularLocation>
</comment>
<evidence type="ECO:0000256" key="6">
    <source>
        <dbReference type="ARBA" id="ARBA00023180"/>
    </source>
</evidence>
<dbReference type="InterPro" id="IPR002035">
    <property type="entry name" value="VWF_A"/>
</dbReference>
<dbReference type="GeneTree" id="ENSGT00940000153769"/>
<dbReference type="GO" id="GO:0005615">
    <property type="term" value="C:extracellular space"/>
    <property type="evidence" value="ECO:0007669"/>
    <property type="project" value="TreeGrafter"/>
</dbReference>
<dbReference type="AlphaFoldDB" id="A0A8C7HFC7"/>
<evidence type="ECO:0000256" key="7">
    <source>
        <dbReference type="SAM" id="MobiDB-lite"/>
    </source>
</evidence>